<feature type="domain" description="Rhodanese" evidence="3">
    <location>
        <begin position="197"/>
        <end position="309"/>
    </location>
</feature>
<dbReference type="InterPro" id="IPR045078">
    <property type="entry name" value="TST/MPST-like"/>
</dbReference>
<dbReference type="Pfam" id="PF00581">
    <property type="entry name" value="Rhodanese"/>
    <property type="match status" value="2"/>
</dbReference>
<dbReference type="InterPro" id="IPR001307">
    <property type="entry name" value="Thiosulphate_STrfase_CS"/>
</dbReference>
<feature type="domain" description="Rhodanese" evidence="3">
    <location>
        <begin position="54"/>
        <end position="168"/>
    </location>
</feature>
<keyword evidence="2" id="KW-0677">Repeat</keyword>
<evidence type="ECO:0000256" key="1">
    <source>
        <dbReference type="ARBA" id="ARBA00022679"/>
    </source>
</evidence>
<sequence>MRPGPEGQRVDGSALPILNAVHGRAVRPPGNRSLRALSPFGPLVESGWLSQHLRDKDLRVIDFRWYLDGRSGRAAYDSGHIPGAVFVDLDAHVTGHDSGAGRHPLPGRSQFQQSMRCAGVRPESRVVVYDDLGGFSAARLWWLLRYFGHPAVALLDGGLQAWGGELSTKPETAVEGDFVAAAEQLQMKLDYAEVRSLGARLVLLDARAPERFRGEIEPIDPRAGHIPGARSRPWPANLDQHRRFLSPEALRQGFEELGVRSGPEAVAYCGSGVSACHNVLALEIAGLRGARLYPGSWSDWSTRPEAPAATGAGG</sequence>
<dbReference type="PANTHER" id="PTHR11364:SF27">
    <property type="entry name" value="SULFURTRANSFERASE"/>
    <property type="match status" value="1"/>
</dbReference>
<comment type="caution">
    <text evidence="4">The sequence shown here is derived from an EMBL/GenBank/DDBJ whole genome shotgun (WGS) entry which is preliminary data.</text>
</comment>
<dbReference type="PANTHER" id="PTHR11364">
    <property type="entry name" value="THIOSULFATE SULFERTANSFERASE"/>
    <property type="match status" value="1"/>
</dbReference>
<evidence type="ECO:0000256" key="2">
    <source>
        <dbReference type="ARBA" id="ARBA00022737"/>
    </source>
</evidence>
<dbReference type="PROSITE" id="PS50206">
    <property type="entry name" value="RHODANESE_3"/>
    <property type="match status" value="2"/>
</dbReference>
<dbReference type="SUPFAM" id="SSF52821">
    <property type="entry name" value="Rhodanese/Cell cycle control phosphatase"/>
    <property type="match status" value="2"/>
</dbReference>
<name>A0A934NAE2_9BACT</name>
<keyword evidence="1" id="KW-0808">Transferase</keyword>
<organism evidence="4 5">
    <name type="scientific">Candidatus Nephthysia bennettiae</name>
    <dbReference type="NCBI Taxonomy" id="3127016"/>
    <lineage>
        <taxon>Bacteria</taxon>
        <taxon>Bacillati</taxon>
        <taxon>Candidatus Dormiibacterota</taxon>
        <taxon>Candidatus Dormibacteria</taxon>
        <taxon>Candidatus Dormibacterales</taxon>
        <taxon>Candidatus Dormibacteraceae</taxon>
        <taxon>Candidatus Nephthysia</taxon>
    </lineage>
</organism>
<dbReference type="GO" id="GO:0016783">
    <property type="term" value="F:sulfurtransferase activity"/>
    <property type="evidence" value="ECO:0007669"/>
    <property type="project" value="UniProtKB-ARBA"/>
</dbReference>
<reference evidence="4" key="1">
    <citation type="submission" date="2020-10" db="EMBL/GenBank/DDBJ databases">
        <title>Ca. Dormibacterota MAGs.</title>
        <authorList>
            <person name="Montgomery K."/>
        </authorList>
    </citation>
    <scope>NUCLEOTIDE SEQUENCE [LARGE SCALE GENOMIC DNA]</scope>
    <source>
        <strain evidence="4">SC8812_S17_10</strain>
    </source>
</reference>
<dbReference type="AlphaFoldDB" id="A0A934NAE2"/>
<dbReference type="Gene3D" id="3.40.250.10">
    <property type="entry name" value="Rhodanese-like domain"/>
    <property type="match status" value="2"/>
</dbReference>
<dbReference type="PROSITE" id="PS00380">
    <property type="entry name" value="RHODANESE_1"/>
    <property type="match status" value="1"/>
</dbReference>
<dbReference type="InterPro" id="IPR001763">
    <property type="entry name" value="Rhodanese-like_dom"/>
</dbReference>
<dbReference type="CDD" id="cd01449">
    <property type="entry name" value="TST_Repeat_2"/>
    <property type="match status" value="1"/>
</dbReference>
<protein>
    <submittedName>
        <fullName evidence="4">Sulfurtransferase</fullName>
    </submittedName>
</protein>
<dbReference type="InterPro" id="IPR036873">
    <property type="entry name" value="Rhodanese-like_dom_sf"/>
</dbReference>
<keyword evidence="5" id="KW-1185">Reference proteome</keyword>
<dbReference type="SMART" id="SM00450">
    <property type="entry name" value="RHOD"/>
    <property type="match status" value="2"/>
</dbReference>
<dbReference type="EMBL" id="JAEKNR010000242">
    <property type="protein sequence ID" value="MBJ7601371.1"/>
    <property type="molecule type" value="Genomic_DNA"/>
</dbReference>
<dbReference type="CDD" id="cd01448">
    <property type="entry name" value="TST_Repeat_1"/>
    <property type="match status" value="1"/>
</dbReference>
<evidence type="ECO:0000313" key="4">
    <source>
        <dbReference type="EMBL" id="MBJ7601371.1"/>
    </source>
</evidence>
<evidence type="ECO:0000313" key="5">
    <source>
        <dbReference type="Proteomes" id="UP000612893"/>
    </source>
</evidence>
<dbReference type="Proteomes" id="UP000612893">
    <property type="component" value="Unassembled WGS sequence"/>
</dbReference>
<accession>A0A934NAE2</accession>
<proteinExistence type="predicted"/>
<gene>
    <name evidence="4" type="ORF">JF922_25275</name>
</gene>
<evidence type="ECO:0000259" key="3">
    <source>
        <dbReference type="PROSITE" id="PS50206"/>
    </source>
</evidence>